<organism evidence="2 3">
    <name type="scientific">Moniliophthora roreri</name>
    <name type="common">Frosty pod rot fungus</name>
    <name type="synonym">Monilia roreri</name>
    <dbReference type="NCBI Taxonomy" id="221103"/>
    <lineage>
        <taxon>Eukaryota</taxon>
        <taxon>Fungi</taxon>
        <taxon>Dikarya</taxon>
        <taxon>Basidiomycota</taxon>
        <taxon>Agaricomycotina</taxon>
        <taxon>Agaricomycetes</taxon>
        <taxon>Agaricomycetidae</taxon>
        <taxon>Agaricales</taxon>
        <taxon>Marasmiineae</taxon>
        <taxon>Marasmiaceae</taxon>
        <taxon>Moniliophthora</taxon>
    </lineage>
</organism>
<sequence length="163" mass="18298">MHIEEFLNIVAEDSNNEELIDLNTDVEEYESDNFSQTSHSSNAQEYHSTSLQPQEDSHVKHTFSHIIDKHMNPTHLTLVNSTSQSDSSGAQTSCQMVRDWIADAILQAQHIWDKEDAQETARDAMTLSSCQSKCSRITGLPLPVVLKPIDRPKGKEHVLTNLG</sequence>
<feature type="region of interest" description="Disordered" evidence="1">
    <location>
        <begin position="30"/>
        <end position="55"/>
    </location>
</feature>
<protein>
    <submittedName>
        <fullName evidence="2">Uncharacterized protein</fullName>
    </submittedName>
</protein>
<comment type="caution">
    <text evidence="2">The sequence shown here is derived from an EMBL/GenBank/DDBJ whole genome shotgun (WGS) entry which is preliminary data.</text>
</comment>
<accession>A0A0W0FI60</accession>
<evidence type="ECO:0000256" key="1">
    <source>
        <dbReference type="SAM" id="MobiDB-lite"/>
    </source>
</evidence>
<dbReference type="EMBL" id="LATX01001941">
    <property type="protein sequence ID" value="KTB35987.1"/>
    <property type="molecule type" value="Genomic_DNA"/>
</dbReference>
<evidence type="ECO:0000313" key="3">
    <source>
        <dbReference type="Proteomes" id="UP000054988"/>
    </source>
</evidence>
<name>A0A0W0FI60_MONRR</name>
<proteinExistence type="predicted"/>
<gene>
    <name evidence="2" type="ORF">WG66_11439</name>
</gene>
<dbReference type="Proteomes" id="UP000054988">
    <property type="component" value="Unassembled WGS sequence"/>
</dbReference>
<feature type="compositionally biased region" description="Polar residues" evidence="1">
    <location>
        <begin position="32"/>
        <end position="54"/>
    </location>
</feature>
<dbReference type="AlphaFoldDB" id="A0A0W0FI60"/>
<reference evidence="2 3" key="1">
    <citation type="submission" date="2015-12" db="EMBL/GenBank/DDBJ databases">
        <title>Draft genome sequence of Moniliophthora roreri, the causal agent of frosty pod rot of cacao.</title>
        <authorList>
            <person name="Aime M.C."/>
            <person name="Diaz-Valderrama J.R."/>
            <person name="Kijpornyongpan T."/>
            <person name="Phillips-Mora W."/>
        </authorList>
    </citation>
    <scope>NUCLEOTIDE SEQUENCE [LARGE SCALE GENOMIC DNA]</scope>
    <source>
        <strain evidence="2 3">MCA 2952</strain>
    </source>
</reference>
<evidence type="ECO:0000313" key="2">
    <source>
        <dbReference type="EMBL" id="KTB35987.1"/>
    </source>
</evidence>